<dbReference type="Gene3D" id="3.40.50.10090">
    <property type="match status" value="2"/>
</dbReference>
<reference evidence="2 3" key="1">
    <citation type="submission" date="2020-09" db="EMBL/GenBank/DDBJ databases">
        <authorList>
            <person name="Yoon J.-W."/>
        </authorList>
    </citation>
    <scope>NUCLEOTIDE SEQUENCE [LARGE SCALE GENOMIC DNA]</scope>
    <source>
        <strain evidence="2 3">KMU-140</strain>
    </source>
</reference>
<sequence length="211" mass="22131">MASTIDAGRAMGLPITGVPLFEIRARPWQARDPARIDGLLIGSANAIRHGGEQLQLFLDKPVHAVGKTTEKAAREAGFTVGSVGTGGLQNVLDAVAAPARLLRIAGAQHVPLDAPADITIETVIAYESVALPLERALVEWGERTIILLHSAVAATHFAAECDRLELDRGDYEIAALGPRIASAAGKGWGAIHVSENPDDAALLAMVKALCQ</sequence>
<protein>
    <submittedName>
        <fullName evidence="2">Uroporphyrinogen-III synthase</fullName>
    </submittedName>
</protein>
<gene>
    <name evidence="2" type="ORF">IB285_03050</name>
</gene>
<proteinExistence type="predicted"/>
<organism evidence="2 3">
    <name type="scientific">Erythrobacter rubeus</name>
    <dbReference type="NCBI Taxonomy" id="2760803"/>
    <lineage>
        <taxon>Bacteria</taxon>
        <taxon>Pseudomonadati</taxon>
        <taxon>Pseudomonadota</taxon>
        <taxon>Alphaproteobacteria</taxon>
        <taxon>Sphingomonadales</taxon>
        <taxon>Erythrobacteraceae</taxon>
        <taxon>Erythrobacter/Porphyrobacter group</taxon>
        <taxon>Erythrobacter</taxon>
    </lineage>
</organism>
<evidence type="ECO:0000313" key="2">
    <source>
        <dbReference type="EMBL" id="MBD2841230.1"/>
    </source>
</evidence>
<dbReference type="InterPro" id="IPR003754">
    <property type="entry name" value="4pyrrol_synth_uPrphyn_synth"/>
</dbReference>
<dbReference type="Proteomes" id="UP000635384">
    <property type="component" value="Unassembled WGS sequence"/>
</dbReference>
<dbReference type="SUPFAM" id="SSF69618">
    <property type="entry name" value="HemD-like"/>
    <property type="match status" value="1"/>
</dbReference>
<keyword evidence="3" id="KW-1185">Reference proteome</keyword>
<comment type="caution">
    <text evidence="2">The sequence shown here is derived from an EMBL/GenBank/DDBJ whole genome shotgun (WGS) entry which is preliminary data.</text>
</comment>
<evidence type="ECO:0000313" key="3">
    <source>
        <dbReference type="Proteomes" id="UP000635384"/>
    </source>
</evidence>
<feature type="domain" description="Tetrapyrrole biosynthesis uroporphyrinogen III synthase" evidence="1">
    <location>
        <begin position="9"/>
        <end position="203"/>
    </location>
</feature>
<name>A0ABR8KP79_9SPHN</name>
<dbReference type="RefSeq" id="WP_190786791.1">
    <property type="nucleotide sequence ID" value="NZ_JACXLC010000001.1"/>
</dbReference>
<evidence type="ECO:0000259" key="1">
    <source>
        <dbReference type="Pfam" id="PF02602"/>
    </source>
</evidence>
<dbReference type="CDD" id="cd06578">
    <property type="entry name" value="HemD"/>
    <property type="match status" value="1"/>
</dbReference>
<dbReference type="InterPro" id="IPR036108">
    <property type="entry name" value="4pyrrol_syn_uPrphyn_synt_sf"/>
</dbReference>
<accession>A0ABR8KP79</accession>
<dbReference type="Pfam" id="PF02602">
    <property type="entry name" value="HEM4"/>
    <property type="match status" value="1"/>
</dbReference>
<dbReference type="EMBL" id="JACXLC010000001">
    <property type="protein sequence ID" value="MBD2841230.1"/>
    <property type="molecule type" value="Genomic_DNA"/>
</dbReference>